<evidence type="ECO:0000313" key="1">
    <source>
        <dbReference type="EMBL" id="TKI91686.1"/>
    </source>
</evidence>
<dbReference type="AlphaFoldDB" id="A0A4U3ARN3"/>
<dbReference type="Proteomes" id="UP000305222">
    <property type="component" value="Unassembled WGS sequence"/>
</dbReference>
<evidence type="ECO:0000313" key="2">
    <source>
        <dbReference type="Proteomes" id="UP000305222"/>
    </source>
</evidence>
<accession>A0A4U3ARN3</accession>
<protein>
    <submittedName>
        <fullName evidence="1">Multidrug transporter</fullName>
    </submittedName>
</protein>
<name>A0A4U3ARN3_9BACI</name>
<organism evidence="1 2">
    <name type="scientific">Bacillus wiedmannii</name>
    <dbReference type="NCBI Taxonomy" id="1890302"/>
    <lineage>
        <taxon>Bacteria</taxon>
        <taxon>Bacillati</taxon>
        <taxon>Bacillota</taxon>
        <taxon>Bacilli</taxon>
        <taxon>Bacillales</taxon>
        <taxon>Bacillaceae</taxon>
        <taxon>Bacillus</taxon>
        <taxon>Bacillus cereus group</taxon>
    </lineage>
</organism>
<proteinExistence type="predicted"/>
<sequence>ALLYIGALFLFRKSEKLNEDSETGIAS</sequence>
<gene>
    <name evidence="1" type="ORF">FC699_21605</name>
</gene>
<comment type="caution">
    <text evidence="1">The sequence shown here is derived from an EMBL/GenBank/DDBJ whole genome shotgun (WGS) entry which is preliminary data.</text>
</comment>
<reference evidence="1 2" key="1">
    <citation type="journal article" date="2019" name="Environ. Microbiol.">
        <title>An active ?-lactamase is a part of an orchestrated cell wall stress resistance network of Bacillus subtilis and related rhizosphere species.</title>
        <authorList>
            <person name="Bucher T."/>
            <person name="Keren-Paz A."/>
            <person name="Hausser J."/>
            <person name="Olender T."/>
            <person name="Cytryn E."/>
            <person name="Kolodkin-Gal I."/>
        </authorList>
    </citation>
    <scope>NUCLEOTIDE SEQUENCE [LARGE SCALE GENOMIC DNA]</scope>
    <source>
        <strain evidence="1 2">I5</strain>
    </source>
</reference>
<feature type="non-terminal residue" evidence="1">
    <location>
        <position position="1"/>
    </location>
</feature>
<dbReference type="EMBL" id="SZON01001295">
    <property type="protein sequence ID" value="TKI91686.1"/>
    <property type="molecule type" value="Genomic_DNA"/>
</dbReference>